<dbReference type="Proteomes" id="UP000663671">
    <property type="component" value="Chromosome 1"/>
</dbReference>
<evidence type="ECO:0000259" key="4">
    <source>
        <dbReference type="PROSITE" id="PS50011"/>
    </source>
</evidence>
<accession>A0A8A1MDS3</accession>
<keyword evidence="1" id="KW-0418">Kinase</keyword>
<evidence type="ECO:0000256" key="2">
    <source>
        <dbReference type="ARBA" id="ARBA00022741"/>
    </source>
</evidence>
<dbReference type="GO" id="GO:0005524">
    <property type="term" value="F:ATP binding"/>
    <property type="evidence" value="ECO:0007669"/>
    <property type="project" value="UniProtKB-KW"/>
</dbReference>
<dbReference type="PROSITE" id="PS50011">
    <property type="entry name" value="PROTEIN_KINASE_DOM"/>
    <property type="match status" value="1"/>
</dbReference>
<sequence length="249" mass="28225">MLEFLYMQHYLCSSFEAAPSSATDTLLGTQVAIKKIHHPFTRSELCQRAYLELKLLKLLKHENRGLKYLHSSNIVHCDFKPSSILITGSCDLQITGLDHSCIRGERVMINYVYGNRDQSYQAPELMLGAQAYQPAIDMWAAGCVSGAEALNCVNYSTHRFRKAMIGMKAIHSALIHHNDIYPKNILIVPSTPERVVWIDFDVATTFPHRESMGCQELKYCDYEDALVASFGELLQDDQNQGLPPNTKYY</sequence>
<evidence type="ECO:0000256" key="1">
    <source>
        <dbReference type="ARBA" id="ARBA00022527"/>
    </source>
</evidence>
<dbReference type="VEuPathDB" id="FungiDB:I7I51_00387"/>
<dbReference type="SMART" id="SM00220">
    <property type="entry name" value="S_TKc"/>
    <property type="match status" value="1"/>
</dbReference>
<dbReference type="InterPro" id="IPR050117">
    <property type="entry name" value="MAPK"/>
</dbReference>
<keyword evidence="3" id="KW-0067">ATP-binding</keyword>
<protein>
    <recommendedName>
        <fullName evidence="4">Protein kinase domain-containing protein</fullName>
    </recommendedName>
</protein>
<keyword evidence="1" id="KW-0808">Transferase</keyword>
<proteinExistence type="predicted"/>
<dbReference type="PANTHER" id="PTHR24055">
    <property type="entry name" value="MITOGEN-ACTIVATED PROTEIN KINASE"/>
    <property type="match status" value="1"/>
</dbReference>
<dbReference type="EMBL" id="CP069114">
    <property type="protein sequence ID" value="QSS63330.1"/>
    <property type="molecule type" value="Genomic_DNA"/>
</dbReference>
<dbReference type="InterPro" id="IPR011009">
    <property type="entry name" value="Kinase-like_dom_sf"/>
</dbReference>
<organism evidence="5 6">
    <name type="scientific">Ajellomyces capsulatus</name>
    <name type="common">Darling's disease fungus</name>
    <name type="synonym">Histoplasma capsulatum</name>
    <dbReference type="NCBI Taxonomy" id="5037"/>
    <lineage>
        <taxon>Eukaryota</taxon>
        <taxon>Fungi</taxon>
        <taxon>Dikarya</taxon>
        <taxon>Ascomycota</taxon>
        <taxon>Pezizomycotina</taxon>
        <taxon>Eurotiomycetes</taxon>
        <taxon>Eurotiomycetidae</taxon>
        <taxon>Onygenales</taxon>
        <taxon>Ajellomycetaceae</taxon>
        <taxon>Histoplasma</taxon>
    </lineage>
</organism>
<dbReference type="Pfam" id="PF00069">
    <property type="entry name" value="Pkinase"/>
    <property type="match status" value="1"/>
</dbReference>
<evidence type="ECO:0000313" key="5">
    <source>
        <dbReference type="EMBL" id="QSS63330.1"/>
    </source>
</evidence>
<dbReference type="AlphaFoldDB" id="A0A8A1MDS3"/>
<keyword evidence="1" id="KW-0723">Serine/threonine-protein kinase</keyword>
<gene>
    <name evidence="5" type="ORF">I7I51_00387</name>
</gene>
<evidence type="ECO:0000256" key="3">
    <source>
        <dbReference type="ARBA" id="ARBA00022840"/>
    </source>
</evidence>
<dbReference type="InterPro" id="IPR000719">
    <property type="entry name" value="Prot_kinase_dom"/>
</dbReference>
<dbReference type="SUPFAM" id="SSF56112">
    <property type="entry name" value="Protein kinase-like (PK-like)"/>
    <property type="match status" value="2"/>
</dbReference>
<evidence type="ECO:0000313" key="6">
    <source>
        <dbReference type="Proteomes" id="UP000663671"/>
    </source>
</evidence>
<dbReference type="GO" id="GO:0004674">
    <property type="term" value="F:protein serine/threonine kinase activity"/>
    <property type="evidence" value="ECO:0007669"/>
    <property type="project" value="UniProtKB-KW"/>
</dbReference>
<reference evidence="5" key="1">
    <citation type="submission" date="2021-01" db="EMBL/GenBank/DDBJ databases">
        <title>Chromosome-level genome assembly of a human fungal pathogen reveals clustering of transcriptionally co-regulated genes.</title>
        <authorList>
            <person name="Voorhies M."/>
            <person name="Cohen S."/>
            <person name="Shea T.P."/>
            <person name="Petrus S."/>
            <person name="Munoz J.F."/>
            <person name="Poplawski S."/>
            <person name="Goldman W.E."/>
            <person name="Michael T."/>
            <person name="Cuomo C.A."/>
            <person name="Sil A."/>
            <person name="Beyhan S."/>
        </authorList>
    </citation>
    <scope>NUCLEOTIDE SEQUENCE</scope>
    <source>
        <strain evidence="5">WU24</strain>
    </source>
</reference>
<feature type="domain" description="Protein kinase" evidence="4">
    <location>
        <begin position="1"/>
        <end position="249"/>
    </location>
</feature>
<name>A0A8A1MDS3_AJECA</name>
<dbReference type="Gene3D" id="1.10.510.10">
    <property type="entry name" value="Transferase(Phosphotransferase) domain 1"/>
    <property type="match status" value="2"/>
</dbReference>
<dbReference type="OrthoDB" id="4175311at2759"/>
<dbReference type="Gene3D" id="3.30.200.20">
    <property type="entry name" value="Phosphorylase Kinase, domain 1"/>
    <property type="match status" value="1"/>
</dbReference>
<keyword evidence="2" id="KW-0547">Nucleotide-binding</keyword>